<keyword evidence="2" id="KW-1185">Reference proteome</keyword>
<organism evidence="1 2">
    <name type="scientific">Tanacetum coccineum</name>
    <dbReference type="NCBI Taxonomy" id="301880"/>
    <lineage>
        <taxon>Eukaryota</taxon>
        <taxon>Viridiplantae</taxon>
        <taxon>Streptophyta</taxon>
        <taxon>Embryophyta</taxon>
        <taxon>Tracheophyta</taxon>
        <taxon>Spermatophyta</taxon>
        <taxon>Magnoliopsida</taxon>
        <taxon>eudicotyledons</taxon>
        <taxon>Gunneridae</taxon>
        <taxon>Pentapetalae</taxon>
        <taxon>asterids</taxon>
        <taxon>campanulids</taxon>
        <taxon>Asterales</taxon>
        <taxon>Asteraceae</taxon>
        <taxon>Asteroideae</taxon>
        <taxon>Anthemideae</taxon>
        <taxon>Anthemidinae</taxon>
        <taxon>Tanacetum</taxon>
    </lineage>
</organism>
<dbReference type="Proteomes" id="UP001151760">
    <property type="component" value="Unassembled WGS sequence"/>
</dbReference>
<reference evidence="1" key="2">
    <citation type="submission" date="2022-01" db="EMBL/GenBank/DDBJ databases">
        <authorList>
            <person name="Yamashiro T."/>
            <person name="Shiraishi A."/>
            <person name="Satake H."/>
            <person name="Nakayama K."/>
        </authorList>
    </citation>
    <scope>NUCLEOTIDE SEQUENCE</scope>
</reference>
<accession>A0ABQ5HGW2</accession>
<comment type="caution">
    <text evidence="1">The sequence shown here is derived from an EMBL/GenBank/DDBJ whole genome shotgun (WGS) entry which is preliminary data.</text>
</comment>
<sequence>MKKYVPALLKKAGELVERANEVLDEGLENNLMDSGLIELKELRNQLFSVRTYSQQPGNNLEEKEEDDPTNFSFHTPYDGGKIFPITQVYGSPTGYAELQDKVWEEWHRLAEQILTRLNFNEADDIDLNVTQQPTTQRKVVGGAEDENNMEEEESLLDVIRNYVSQETTEEDEFFTRLTKQ</sequence>
<evidence type="ECO:0000313" key="2">
    <source>
        <dbReference type="Proteomes" id="UP001151760"/>
    </source>
</evidence>
<dbReference type="EMBL" id="BQNB010019610">
    <property type="protein sequence ID" value="GJT87137.1"/>
    <property type="molecule type" value="Genomic_DNA"/>
</dbReference>
<reference evidence="1" key="1">
    <citation type="journal article" date="2022" name="Int. J. Mol. Sci.">
        <title>Draft Genome of Tanacetum Coccineum: Genomic Comparison of Closely Related Tanacetum-Family Plants.</title>
        <authorList>
            <person name="Yamashiro T."/>
            <person name="Shiraishi A."/>
            <person name="Nakayama K."/>
            <person name="Satake H."/>
        </authorList>
    </citation>
    <scope>NUCLEOTIDE SEQUENCE</scope>
</reference>
<gene>
    <name evidence="1" type="ORF">Tco_1068854</name>
</gene>
<name>A0ABQ5HGW2_9ASTR</name>
<proteinExistence type="predicted"/>
<evidence type="ECO:0000313" key="1">
    <source>
        <dbReference type="EMBL" id="GJT87137.1"/>
    </source>
</evidence>
<protein>
    <submittedName>
        <fullName evidence="1">Uncharacterized protein</fullName>
    </submittedName>
</protein>